<feature type="domain" description="Mycothiol-dependent maleylpyruvate isomerase metal-binding" evidence="1">
    <location>
        <begin position="17"/>
        <end position="57"/>
    </location>
</feature>
<dbReference type="NCBIfam" id="TIGR03083">
    <property type="entry name" value="maleylpyruvate isomerase family mycothiol-dependent enzyme"/>
    <property type="match status" value="1"/>
</dbReference>
<dbReference type="RefSeq" id="WP_074711145.1">
    <property type="nucleotide sequence ID" value="NZ_FNTV01000001.1"/>
</dbReference>
<organism evidence="2 3">
    <name type="scientific">Arthrobacter alpinus</name>
    <dbReference type="NCBI Taxonomy" id="656366"/>
    <lineage>
        <taxon>Bacteria</taxon>
        <taxon>Bacillati</taxon>
        <taxon>Actinomycetota</taxon>
        <taxon>Actinomycetes</taxon>
        <taxon>Micrococcales</taxon>
        <taxon>Micrococcaceae</taxon>
        <taxon>Arthrobacter</taxon>
    </lineage>
</organism>
<dbReference type="SUPFAM" id="SSF109854">
    <property type="entry name" value="DinB/YfiT-like putative metalloenzymes"/>
    <property type="match status" value="1"/>
</dbReference>
<dbReference type="Gene3D" id="1.20.120.450">
    <property type="entry name" value="dinb family like domain"/>
    <property type="match status" value="1"/>
</dbReference>
<gene>
    <name evidence="2" type="ORF">SAMN04489740_1425</name>
</gene>
<proteinExistence type="predicted"/>
<evidence type="ECO:0000259" key="1">
    <source>
        <dbReference type="Pfam" id="PF11716"/>
    </source>
</evidence>
<protein>
    <submittedName>
        <fullName evidence="2">TIGR03083 family protein</fullName>
    </submittedName>
</protein>
<dbReference type="Proteomes" id="UP000182725">
    <property type="component" value="Unassembled WGS sequence"/>
</dbReference>
<accession>A0A1H5IW32</accession>
<dbReference type="AlphaFoldDB" id="A0A1H5IW32"/>
<dbReference type="GO" id="GO:0046872">
    <property type="term" value="F:metal ion binding"/>
    <property type="evidence" value="ECO:0007669"/>
    <property type="project" value="InterPro"/>
</dbReference>
<reference evidence="2 3" key="1">
    <citation type="submission" date="2016-10" db="EMBL/GenBank/DDBJ databases">
        <authorList>
            <person name="de Groot N.N."/>
        </authorList>
    </citation>
    <scope>NUCLEOTIDE SEQUENCE [LARGE SCALE GENOMIC DNA]</scope>
    <source>
        <strain evidence="2 3">DSM 22274</strain>
    </source>
</reference>
<dbReference type="InterPro" id="IPR024344">
    <property type="entry name" value="MDMPI_metal-binding"/>
</dbReference>
<dbReference type="EMBL" id="FNTV01000001">
    <property type="protein sequence ID" value="SEE44360.1"/>
    <property type="molecule type" value="Genomic_DNA"/>
</dbReference>
<dbReference type="InterPro" id="IPR017517">
    <property type="entry name" value="Maleyloyr_isom"/>
</dbReference>
<dbReference type="Pfam" id="PF11716">
    <property type="entry name" value="MDMPI_N"/>
    <property type="match status" value="1"/>
</dbReference>
<dbReference type="InterPro" id="IPR034660">
    <property type="entry name" value="DinB/YfiT-like"/>
</dbReference>
<name>A0A1H5IW32_9MICC</name>
<sequence length="221" mass="23371">MPAIKSAKQLWAAAHVERAALAADLALIDDEQWSCPSLCEQWNVEQVLAHLTAAASIGPIRWLGSVFGAKFNFDLHNDRRLMEHLGPTPADTLRRFGDVVTSTTSPLGPAVAWLGEVVVHSGDIRRPLGLVRAIPLDVATTVANFYAEKGFTVDSKAAIHGLRLEATDGPFETGTGPLATGTTIALTMAMAGRGAYCQELSGPGVPLLLQRCSASSQGEAT</sequence>
<evidence type="ECO:0000313" key="3">
    <source>
        <dbReference type="Proteomes" id="UP000182725"/>
    </source>
</evidence>
<evidence type="ECO:0000313" key="2">
    <source>
        <dbReference type="EMBL" id="SEE44360.1"/>
    </source>
</evidence>